<gene>
    <name evidence="1" type="ORF">FYJ35_12035</name>
</gene>
<sequence>MMYPFLTLDDGTEIVHSQILEQGKVKVYVEKADAKDGFHHATCFLPEYRWEDVFGFTQEDIARYQRIIENSANLIIEFAKDGGFQNASGF</sequence>
<dbReference type="Proteomes" id="UP000481852">
    <property type="component" value="Unassembled WGS sequence"/>
</dbReference>
<accession>A0A6L5X669</accession>
<dbReference type="EMBL" id="VULZ01000015">
    <property type="protein sequence ID" value="MSS15750.1"/>
    <property type="molecule type" value="Genomic_DNA"/>
</dbReference>
<reference evidence="1 2" key="1">
    <citation type="submission" date="2019-08" db="EMBL/GenBank/DDBJ databases">
        <title>In-depth cultivation of the pig gut microbiome towards novel bacterial diversity and tailored functional studies.</title>
        <authorList>
            <person name="Wylensek D."/>
            <person name="Hitch T.C.A."/>
            <person name="Clavel T."/>
        </authorList>
    </citation>
    <scope>NUCLEOTIDE SEQUENCE [LARGE SCALE GENOMIC DNA]</scope>
    <source>
        <strain evidence="1 2">Oil+RF-744-WCA-WT-11</strain>
    </source>
</reference>
<keyword evidence="2" id="KW-1185">Reference proteome</keyword>
<evidence type="ECO:0000313" key="2">
    <source>
        <dbReference type="Proteomes" id="UP000481852"/>
    </source>
</evidence>
<protein>
    <submittedName>
        <fullName evidence="1">Uncharacterized protein</fullName>
    </submittedName>
</protein>
<comment type="caution">
    <text evidence="1">The sequence shown here is derived from an EMBL/GenBank/DDBJ whole genome shotgun (WGS) entry which is preliminary data.</text>
</comment>
<dbReference type="AlphaFoldDB" id="A0A6L5X669"/>
<organism evidence="1 2">
    <name type="scientific">Porcincola intestinalis</name>
    <dbReference type="NCBI Taxonomy" id="2606632"/>
    <lineage>
        <taxon>Bacteria</taxon>
        <taxon>Bacillati</taxon>
        <taxon>Bacillota</taxon>
        <taxon>Clostridia</taxon>
        <taxon>Lachnospirales</taxon>
        <taxon>Lachnospiraceae</taxon>
        <taxon>Porcincola</taxon>
    </lineage>
</organism>
<name>A0A6L5X669_9FIRM</name>
<evidence type="ECO:0000313" key="1">
    <source>
        <dbReference type="EMBL" id="MSS15750.1"/>
    </source>
</evidence>
<proteinExistence type="predicted"/>